<dbReference type="Gene3D" id="3.60.10.10">
    <property type="entry name" value="Endonuclease/exonuclease/phosphatase"/>
    <property type="match status" value="1"/>
</dbReference>
<reference evidence="1 2" key="1">
    <citation type="submission" date="2018-03" db="EMBL/GenBank/DDBJ databases">
        <title>Draft genome sequence of Rohu Carp (Labeo rohita).</title>
        <authorList>
            <person name="Das P."/>
            <person name="Kushwaha B."/>
            <person name="Joshi C.G."/>
            <person name="Kumar D."/>
            <person name="Nagpure N.S."/>
            <person name="Sahoo L."/>
            <person name="Das S.P."/>
            <person name="Bit A."/>
            <person name="Patnaik S."/>
            <person name="Meher P.K."/>
            <person name="Jayasankar P."/>
            <person name="Koringa P.G."/>
            <person name="Patel N.V."/>
            <person name="Hinsu A.T."/>
            <person name="Kumar R."/>
            <person name="Pandey M."/>
            <person name="Agarwal S."/>
            <person name="Srivastava S."/>
            <person name="Singh M."/>
            <person name="Iquebal M.A."/>
            <person name="Jaiswal S."/>
            <person name="Angadi U.B."/>
            <person name="Kumar N."/>
            <person name="Raza M."/>
            <person name="Shah T.M."/>
            <person name="Rai A."/>
            <person name="Jena J.K."/>
        </authorList>
    </citation>
    <scope>NUCLEOTIDE SEQUENCE [LARGE SCALE GENOMIC DNA]</scope>
    <source>
        <strain evidence="1">DASCIFA01</strain>
        <tissue evidence="1">Testis</tissue>
    </source>
</reference>
<keyword evidence="1" id="KW-0378">Hydrolase</keyword>
<protein>
    <submittedName>
        <fullName evidence="1">Endonuclease exonuclease phosphatase family</fullName>
    </submittedName>
</protein>
<accession>A0A498MF27</accession>
<proteinExistence type="predicted"/>
<sequence length="115" mass="12954">MMLFELHESNEVTKINNNLFPTPKIKLQTDSEIINPLILDTTPKNDLIVIAGDLNAHVGSERLGWEATLGCFGHGEINDNGLRLLSFAVANNMVIGNSIFQHPLKHRRHLEKSEW</sequence>
<dbReference type="Proteomes" id="UP000290572">
    <property type="component" value="Unassembled WGS sequence"/>
</dbReference>
<dbReference type="STRING" id="84645.A0A498MF27"/>
<keyword evidence="1" id="KW-0540">Nuclease</keyword>
<gene>
    <name evidence="1" type="ORF">ROHU_026502</name>
</gene>
<dbReference type="GO" id="GO:0004519">
    <property type="term" value="F:endonuclease activity"/>
    <property type="evidence" value="ECO:0007669"/>
    <property type="project" value="UniProtKB-KW"/>
</dbReference>
<dbReference type="PANTHER" id="PTHR23227:SF67">
    <property type="entry name" value="CRANIOFACIAL DEVELOPMENT PROTEIN 2-LIKE"/>
    <property type="match status" value="1"/>
</dbReference>
<dbReference type="InterPro" id="IPR036691">
    <property type="entry name" value="Endo/exonu/phosph_ase_sf"/>
</dbReference>
<keyword evidence="1" id="KW-0269">Exonuclease</keyword>
<keyword evidence="2" id="KW-1185">Reference proteome</keyword>
<keyword evidence="1" id="KW-0255">Endonuclease</keyword>
<dbReference type="AlphaFoldDB" id="A0A498MF27"/>
<dbReference type="PANTHER" id="PTHR23227">
    <property type="entry name" value="BUCENTAUR RELATED"/>
    <property type="match status" value="1"/>
</dbReference>
<organism evidence="1 2">
    <name type="scientific">Labeo rohita</name>
    <name type="common">Indian major carp</name>
    <name type="synonym">Cyprinus rohita</name>
    <dbReference type="NCBI Taxonomy" id="84645"/>
    <lineage>
        <taxon>Eukaryota</taxon>
        <taxon>Metazoa</taxon>
        <taxon>Chordata</taxon>
        <taxon>Craniata</taxon>
        <taxon>Vertebrata</taxon>
        <taxon>Euteleostomi</taxon>
        <taxon>Actinopterygii</taxon>
        <taxon>Neopterygii</taxon>
        <taxon>Teleostei</taxon>
        <taxon>Ostariophysi</taxon>
        <taxon>Cypriniformes</taxon>
        <taxon>Cyprinidae</taxon>
        <taxon>Labeoninae</taxon>
        <taxon>Labeonini</taxon>
        <taxon>Labeo</taxon>
    </lineage>
</organism>
<name>A0A498MF27_LABRO</name>
<evidence type="ECO:0000313" key="2">
    <source>
        <dbReference type="Proteomes" id="UP000290572"/>
    </source>
</evidence>
<dbReference type="GO" id="GO:0004527">
    <property type="term" value="F:exonuclease activity"/>
    <property type="evidence" value="ECO:0007669"/>
    <property type="project" value="UniProtKB-KW"/>
</dbReference>
<comment type="caution">
    <text evidence="1">The sequence shown here is derived from an EMBL/GenBank/DDBJ whole genome shotgun (WGS) entry which is preliminary data.</text>
</comment>
<dbReference type="EMBL" id="QBIY01012732">
    <property type="protein sequence ID" value="RXN17952.1"/>
    <property type="molecule type" value="Genomic_DNA"/>
</dbReference>
<dbReference type="InterPro" id="IPR027124">
    <property type="entry name" value="Swc5/CFDP1/2"/>
</dbReference>
<evidence type="ECO:0000313" key="1">
    <source>
        <dbReference type="EMBL" id="RXN17952.1"/>
    </source>
</evidence>